<dbReference type="GeneID" id="11517489"/>
<evidence type="ECO:0000256" key="2">
    <source>
        <dbReference type="ARBA" id="ARBA00007441"/>
    </source>
</evidence>
<dbReference type="CDD" id="cd00609">
    <property type="entry name" value="AAT_like"/>
    <property type="match status" value="1"/>
</dbReference>
<dbReference type="Proteomes" id="UP000008181">
    <property type="component" value="Chromosome 1"/>
</dbReference>
<feature type="region of interest" description="Disordered" evidence="6">
    <location>
        <begin position="530"/>
        <end position="554"/>
    </location>
</feature>
<reference evidence="8 9" key="1">
    <citation type="journal article" date="2011" name="Nat. Biotechnol.">
        <title>Comparative genomic analysis of the thermophilic biomass-degrading fungi Myceliophthora thermophila and Thielavia terrestris.</title>
        <authorList>
            <person name="Berka R.M."/>
            <person name="Grigoriev I.V."/>
            <person name="Otillar R."/>
            <person name="Salamov A."/>
            <person name="Grimwood J."/>
            <person name="Reid I."/>
            <person name="Ishmael N."/>
            <person name="John T."/>
            <person name="Darmond C."/>
            <person name="Moisan M.-C."/>
            <person name="Henrissat B."/>
            <person name="Coutinho P.M."/>
            <person name="Lombard V."/>
            <person name="Natvig D.O."/>
            <person name="Lindquist E."/>
            <person name="Schmutz J."/>
            <person name="Lucas S."/>
            <person name="Harris P."/>
            <person name="Powlowski J."/>
            <person name="Bellemare A."/>
            <person name="Taylor D."/>
            <person name="Butler G."/>
            <person name="de Vries R.P."/>
            <person name="Allijn I.E."/>
            <person name="van den Brink J."/>
            <person name="Ushinsky S."/>
            <person name="Storms R."/>
            <person name="Powell A.J."/>
            <person name="Paulsen I.T."/>
            <person name="Elbourne L.D.H."/>
            <person name="Baker S.E."/>
            <person name="Magnuson J."/>
            <person name="LaBoissiere S."/>
            <person name="Clutterbuck A.J."/>
            <person name="Martinez D."/>
            <person name="Wogulis M."/>
            <person name="de Leon A.L."/>
            <person name="Rey M.W."/>
            <person name="Tsang A."/>
        </authorList>
    </citation>
    <scope>NUCLEOTIDE SEQUENCE [LARGE SCALE GENOMIC DNA]</scope>
    <source>
        <strain evidence="9">ATCC 38088 / NRRL 8126</strain>
    </source>
</reference>
<dbReference type="PANTHER" id="PTHR42790:SF1">
    <property type="entry name" value="AROMATIC AMINO ACID AMINOTRANSFERASE, HYPOTHETICAL (EUROFUNG)"/>
    <property type="match status" value="1"/>
</dbReference>
<evidence type="ECO:0000259" key="7">
    <source>
        <dbReference type="Pfam" id="PF00155"/>
    </source>
</evidence>
<dbReference type="EMBL" id="CP003009">
    <property type="protein sequence ID" value="AEO63423.1"/>
    <property type="molecule type" value="Genomic_DNA"/>
</dbReference>
<gene>
    <name evidence="8" type="ORF">THITE_2153189</name>
</gene>
<dbReference type="Gene3D" id="3.40.640.10">
    <property type="entry name" value="Type I PLP-dependent aspartate aminotransferase-like (Major domain)"/>
    <property type="match status" value="1"/>
</dbReference>
<sequence length="675" mass="73617">MDTSARPVPLQNRGDVNTEKPPPLDLSHHYSVVTKRRRPSNMKAAYKFFEIPGILNIAGGLPNVAHFPFDTLEAQTAKPVRWTPSPNYPGEPDASAAAASDPAAATHIAVPKTVNETDPLKKIDLATALQYGLAKGYPPLLSWVRQFTREHLHPDVPYRDGPDVVLTCGSTDGFAKTLNLFVNQWTEGVNSISERPGLLCDTFAYPNAINQALPYGVQIVPVKADAAGMAVEGPGGLEDVLANWDPSKGKRPHLMYTVTLGHNPTGIVLSVERKKEIYAVCSRYDVIIVEDEPYWYLQFPSAAVEEAKSRGLPPPAPSPPHKPARSSGFPFLDSLTPSFLSIDTEGRVVRLDTFSKTVAPGCRLGWITAAPAIVERLERITEATTQQPSGFVQSLISELVLGSSPQSQSARAAFSLLRSPREQAAFKGWDMSGWVRWIEGLRGTYERRMARMCRILDAGSRLVTSSPLSSSPSSTAATDRPASESESESEPESEWSPQTVTATQLYSFAWPRGGMFIWLRTHLETHPLWQHPTTTTSSTSRSTTPPSASGSLPPVLDGPTLAAALMVFLTEKPYRVLAAAGGMFAATDAARRDARGWAYFRLCFAAEAEANIDRAAERFVRGVHAFWEVRDVREIERLLGELQAQGGEGGASGREGEEGEDDGEEVCRLGWYMGC</sequence>
<dbReference type="HOGENOM" id="CLU_017584_0_5_1"/>
<dbReference type="InterPro" id="IPR015424">
    <property type="entry name" value="PyrdxlP-dep_Trfase"/>
</dbReference>
<dbReference type="InterPro" id="IPR015421">
    <property type="entry name" value="PyrdxlP-dep_Trfase_major"/>
</dbReference>
<evidence type="ECO:0000313" key="8">
    <source>
        <dbReference type="EMBL" id="AEO63423.1"/>
    </source>
</evidence>
<dbReference type="STRING" id="578455.G2QS33"/>
<feature type="compositionally biased region" description="Low complexity" evidence="6">
    <location>
        <begin position="463"/>
        <end position="480"/>
    </location>
</feature>
<dbReference type="InterPro" id="IPR004839">
    <property type="entry name" value="Aminotransferase_I/II_large"/>
</dbReference>
<comment type="cofactor">
    <cofactor evidence="1">
        <name>pyridoxal 5'-phosphate</name>
        <dbReference type="ChEBI" id="CHEBI:597326"/>
    </cofactor>
</comment>
<dbReference type="GO" id="GO:0008483">
    <property type="term" value="F:transaminase activity"/>
    <property type="evidence" value="ECO:0007669"/>
    <property type="project" value="UniProtKB-KW"/>
</dbReference>
<dbReference type="InterPro" id="IPR050859">
    <property type="entry name" value="Class-I_PLP-dep_aminotransf"/>
</dbReference>
<dbReference type="AlphaFoldDB" id="G2QS33"/>
<evidence type="ECO:0000256" key="6">
    <source>
        <dbReference type="SAM" id="MobiDB-lite"/>
    </source>
</evidence>
<evidence type="ECO:0000256" key="4">
    <source>
        <dbReference type="ARBA" id="ARBA00022679"/>
    </source>
</evidence>
<organism evidence="8 9">
    <name type="scientific">Thermothielavioides terrestris (strain ATCC 38088 / NRRL 8126)</name>
    <name type="common">Thielavia terrestris</name>
    <dbReference type="NCBI Taxonomy" id="578455"/>
    <lineage>
        <taxon>Eukaryota</taxon>
        <taxon>Fungi</taxon>
        <taxon>Dikarya</taxon>
        <taxon>Ascomycota</taxon>
        <taxon>Pezizomycotina</taxon>
        <taxon>Sordariomycetes</taxon>
        <taxon>Sordariomycetidae</taxon>
        <taxon>Sordariales</taxon>
        <taxon>Chaetomiaceae</taxon>
        <taxon>Thermothielavioides</taxon>
        <taxon>Thermothielavioides terrestris</taxon>
    </lineage>
</organism>
<feature type="compositionally biased region" description="Pro residues" evidence="6">
    <location>
        <begin position="312"/>
        <end position="321"/>
    </location>
</feature>
<dbReference type="PANTHER" id="PTHR42790">
    <property type="entry name" value="AMINOTRANSFERASE"/>
    <property type="match status" value="1"/>
</dbReference>
<dbReference type="GO" id="GO:1901605">
    <property type="term" value="P:alpha-amino acid metabolic process"/>
    <property type="evidence" value="ECO:0007669"/>
    <property type="project" value="TreeGrafter"/>
</dbReference>
<dbReference type="Pfam" id="PF00155">
    <property type="entry name" value="Aminotran_1_2"/>
    <property type="match status" value="1"/>
</dbReference>
<comment type="similarity">
    <text evidence="2">Belongs to the class-I pyridoxal-phosphate-dependent aminotransferase family.</text>
</comment>
<protein>
    <recommendedName>
        <fullName evidence="7">Aminotransferase class I/classII large domain-containing protein</fullName>
    </recommendedName>
</protein>
<keyword evidence="5" id="KW-0663">Pyridoxal phosphate</keyword>
<feature type="compositionally biased region" description="Low complexity" evidence="6">
    <location>
        <begin position="532"/>
        <end position="551"/>
    </location>
</feature>
<evidence type="ECO:0000256" key="5">
    <source>
        <dbReference type="ARBA" id="ARBA00022898"/>
    </source>
</evidence>
<feature type="domain" description="Aminotransferase class I/classII large" evidence="7">
    <location>
        <begin position="199"/>
        <end position="399"/>
    </location>
</feature>
<dbReference type="OrthoDB" id="691673at2759"/>
<evidence type="ECO:0000256" key="3">
    <source>
        <dbReference type="ARBA" id="ARBA00022576"/>
    </source>
</evidence>
<dbReference type="RefSeq" id="XP_003649759.1">
    <property type="nucleotide sequence ID" value="XM_003649711.1"/>
</dbReference>
<name>G2QS33_THETT</name>
<feature type="region of interest" description="Disordered" evidence="6">
    <location>
        <begin position="463"/>
        <end position="498"/>
    </location>
</feature>
<dbReference type="SUPFAM" id="SSF53383">
    <property type="entry name" value="PLP-dependent transferases"/>
    <property type="match status" value="1"/>
</dbReference>
<proteinExistence type="inferred from homology"/>
<keyword evidence="9" id="KW-1185">Reference proteome</keyword>
<keyword evidence="3" id="KW-0032">Aminotransferase</keyword>
<dbReference type="eggNOG" id="KOG0634">
    <property type="taxonomic scope" value="Eukaryota"/>
</dbReference>
<dbReference type="KEGG" id="ttt:THITE_2153189"/>
<feature type="region of interest" description="Disordered" evidence="6">
    <location>
        <begin position="308"/>
        <end position="327"/>
    </location>
</feature>
<accession>G2QS33</accession>
<keyword evidence="4" id="KW-0808">Transferase</keyword>
<dbReference type="GO" id="GO:0030170">
    <property type="term" value="F:pyridoxal phosphate binding"/>
    <property type="evidence" value="ECO:0007669"/>
    <property type="project" value="InterPro"/>
</dbReference>
<evidence type="ECO:0000256" key="1">
    <source>
        <dbReference type="ARBA" id="ARBA00001933"/>
    </source>
</evidence>
<evidence type="ECO:0000313" key="9">
    <source>
        <dbReference type="Proteomes" id="UP000008181"/>
    </source>
</evidence>
<feature type="region of interest" description="Disordered" evidence="6">
    <location>
        <begin position="1"/>
        <end position="26"/>
    </location>
</feature>